<evidence type="ECO:0000313" key="2">
    <source>
        <dbReference type="Proteomes" id="UP000050280"/>
    </source>
</evidence>
<evidence type="ECO:0000313" key="1">
    <source>
        <dbReference type="EMBL" id="KPM31880.1"/>
    </source>
</evidence>
<comment type="caution">
    <text evidence="1">The sequence shown here is derived from an EMBL/GenBank/DDBJ whole genome shotgun (WGS) entry which is preliminary data.</text>
</comment>
<proteinExistence type="predicted"/>
<sequence>MFPIQKYQRSQPKLLKSNISTFKRAGKRCHYLDSNDTIGYTFGLLYTHCAAIGTGAKG</sequence>
<accession>A0A0P7ATU7</accession>
<protein>
    <submittedName>
        <fullName evidence="1">Uncharacterized protein</fullName>
    </submittedName>
</protein>
<dbReference type="AlphaFoldDB" id="A0A0P7ATU7"/>
<keyword evidence="2" id="KW-1185">Reference proteome</keyword>
<reference evidence="1 2" key="1">
    <citation type="submission" date="2015-09" db="EMBL/GenBank/DDBJ databases">
        <title>Genome sequence of the marine flavobacterium Croceitalea dokdonensis DOKDO 023 that contains proton- and sodium-pumping rhodopsins.</title>
        <authorList>
            <person name="Kwon S.-K."/>
            <person name="Lee H.K."/>
            <person name="Kwak M.-J."/>
            <person name="Kim J.F."/>
        </authorList>
    </citation>
    <scope>NUCLEOTIDE SEQUENCE [LARGE SCALE GENOMIC DNA]</scope>
    <source>
        <strain evidence="1 2">DOKDO 023</strain>
    </source>
</reference>
<name>A0A0P7ATU7_9FLAO</name>
<dbReference type="EMBL" id="LDJX01000003">
    <property type="protein sequence ID" value="KPM31880.1"/>
    <property type="molecule type" value="Genomic_DNA"/>
</dbReference>
<organism evidence="1 2">
    <name type="scientific">Croceitalea dokdonensis DOKDO 023</name>
    <dbReference type="NCBI Taxonomy" id="1300341"/>
    <lineage>
        <taxon>Bacteria</taxon>
        <taxon>Pseudomonadati</taxon>
        <taxon>Bacteroidota</taxon>
        <taxon>Flavobacteriia</taxon>
        <taxon>Flavobacteriales</taxon>
        <taxon>Flavobacteriaceae</taxon>
        <taxon>Croceitalea</taxon>
    </lineage>
</organism>
<dbReference type="Proteomes" id="UP000050280">
    <property type="component" value="Unassembled WGS sequence"/>
</dbReference>
<gene>
    <name evidence="1" type="ORF">I595_1528</name>
</gene>